<evidence type="ECO:0000313" key="5">
    <source>
        <dbReference type="Proteomes" id="UP000255124"/>
    </source>
</evidence>
<evidence type="ECO:0000256" key="1">
    <source>
        <dbReference type="SAM" id="MobiDB-lite"/>
    </source>
</evidence>
<sequence length="142" mass="16336">MPFDRRNYPNSMKNLDKEVRDKAIDIINAMLKEGYDEDNAIPIAISQAKDWANNASKAELKEIRKKDLKDHEKSKNKPGARLQEANVGVSYNYDKEKWQVKSQKATQAEGYYDSKKDAKKRAEEIAENRGSKVITKTKEESK</sequence>
<proteinExistence type="predicted"/>
<organism evidence="2 4">
    <name type="scientific">Anaerococcus octavius</name>
    <dbReference type="NCBI Taxonomy" id="54007"/>
    <lineage>
        <taxon>Bacteria</taxon>
        <taxon>Bacillati</taxon>
        <taxon>Bacillota</taxon>
        <taxon>Tissierellia</taxon>
        <taxon>Tissierellales</taxon>
        <taxon>Peptoniphilaceae</taxon>
        <taxon>Anaerococcus</taxon>
    </lineage>
</organism>
<evidence type="ECO:0000313" key="2">
    <source>
        <dbReference type="EMBL" id="PKZ16687.1"/>
    </source>
</evidence>
<dbReference type="EMBL" id="UFTA01000002">
    <property type="protein sequence ID" value="SUU91770.1"/>
    <property type="molecule type" value="Genomic_DNA"/>
</dbReference>
<evidence type="ECO:0000313" key="4">
    <source>
        <dbReference type="Proteomes" id="UP000234335"/>
    </source>
</evidence>
<feature type="region of interest" description="Disordered" evidence="1">
    <location>
        <begin position="65"/>
        <end position="86"/>
    </location>
</feature>
<protein>
    <submittedName>
        <fullName evidence="3">Uncharacterized protein conserved in bacteria</fullName>
    </submittedName>
</protein>
<feature type="compositionally biased region" description="Basic and acidic residues" evidence="1">
    <location>
        <begin position="112"/>
        <end position="142"/>
    </location>
</feature>
<reference evidence="2 4" key="1">
    <citation type="submission" date="2017-12" db="EMBL/GenBank/DDBJ databases">
        <title>Phylogenetic diversity of female urinary microbiome.</title>
        <authorList>
            <person name="Thomas-White K."/>
            <person name="Wolfe A.J."/>
        </authorList>
    </citation>
    <scope>NUCLEOTIDE SEQUENCE [LARGE SCALE GENOMIC DNA]</scope>
    <source>
        <strain evidence="2 4">UMB0119</strain>
    </source>
</reference>
<dbReference type="Proteomes" id="UP000255124">
    <property type="component" value="Unassembled WGS sequence"/>
</dbReference>
<gene>
    <name evidence="2" type="ORF">CYJ34_05680</name>
    <name evidence="3" type="ORF">NCTC9810_00067</name>
</gene>
<dbReference type="Proteomes" id="UP000234335">
    <property type="component" value="Unassembled WGS sequence"/>
</dbReference>
<dbReference type="RefSeq" id="WP_101540348.1">
    <property type="nucleotide sequence ID" value="NZ_PKGS01000003.1"/>
</dbReference>
<reference evidence="3 5" key="2">
    <citation type="submission" date="2018-06" db="EMBL/GenBank/DDBJ databases">
        <authorList>
            <consortium name="Pathogen Informatics"/>
            <person name="Doyle S."/>
        </authorList>
    </citation>
    <scope>NUCLEOTIDE SEQUENCE [LARGE SCALE GENOMIC DNA]</scope>
    <source>
        <strain evidence="3 5">NCTC9810</strain>
    </source>
</reference>
<keyword evidence="4" id="KW-1185">Reference proteome</keyword>
<name>A0A2I1M9C4_9FIRM</name>
<evidence type="ECO:0000313" key="3">
    <source>
        <dbReference type="EMBL" id="SUU91770.1"/>
    </source>
</evidence>
<dbReference type="OrthoDB" id="8858565at2"/>
<dbReference type="InterPro" id="IPR018691">
    <property type="entry name" value="DUF2188"/>
</dbReference>
<feature type="region of interest" description="Disordered" evidence="1">
    <location>
        <begin position="104"/>
        <end position="142"/>
    </location>
</feature>
<dbReference type="EMBL" id="PKGS01000003">
    <property type="protein sequence ID" value="PKZ16687.1"/>
    <property type="molecule type" value="Genomic_DNA"/>
</dbReference>
<dbReference type="AlphaFoldDB" id="A0A2I1M9C4"/>
<dbReference type="Pfam" id="PF09954">
    <property type="entry name" value="DUF2188"/>
    <property type="match status" value="1"/>
</dbReference>
<feature type="compositionally biased region" description="Basic and acidic residues" evidence="1">
    <location>
        <begin position="65"/>
        <end position="75"/>
    </location>
</feature>
<accession>A0A2I1M9C4</accession>